<organism evidence="10 11">
    <name type="scientific">Caenorhabditis angaria</name>
    <dbReference type="NCBI Taxonomy" id="860376"/>
    <lineage>
        <taxon>Eukaryota</taxon>
        <taxon>Metazoa</taxon>
        <taxon>Ecdysozoa</taxon>
        <taxon>Nematoda</taxon>
        <taxon>Chromadorea</taxon>
        <taxon>Rhabditida</taxon>
        <taxon>Rhabditina</taxon>
        <taxon>Rhabditomorpha</taxon>
        <taxon>Rhabditoidea</taxon>
        <taxon>Rhabditidae</taxon>
        <taxon>Peloderinae</taxon>
        <taxon>Caenorhabditis</taxon>
    </lineage>
</organism>
<evidence type="ECO:0000256" key="4">
    <source>
        <dbReference type="ARBA" id="ARBA00022833"/>
    </source>
</evidence>
<proteinExistence type="predicted"/>
<dbReference type="InterPro" id="IPR011011">
    <property type="entry name" value="Znf_FYVE_PHD"/>
</dbReference>
<dbReference type="GO" id="GO:0034472">
    <property type="term" value="P:snRNA 3'-end processing"/>
    <property type="evidence" value="ECO:0007669"/>
    <property type="project" value="TreeGrafter"/>
</dbReference>
<accession>A0A9P1N1Z9</accession>
<dbReference type="SMART" id="SM00249">
    <property type="entry name" value="PHD"/>
    <property type="match status" value="1"/>
</dbReference>
<feature type="compositionally biased region" description="Acidic residues" evidence="8">
    <location>
        <begin position="858"/>
        <end position="872"/>
    </location>
</feature>
<feature type="region of interest" description="Disordered" evidence="8">
    <location>
        <begin position="180"/>
        <end position="312"/>
    </location>
</feature>
<evidence type="ECO:0000256" key="2">
    <source>
        <dbReference type="ARBA" id="ARBA00022723"/>
    </source>
</evidence>
<gene>
    <name evidence="10" type="ORF">CAMP_LOCUS10695</name>
</gene>
<feature type="domain" description="PHD-type" evidence="9">
    <location>
        <begin position="999"/>
        <end position="1055"/>
    </location>
</feature>
<evidence type="ECO:0000259" key="9">
    <source>
        <dbReference type="PROSITE" id="PS50016"/>
    </source>
</evidence>
<feature type="compositionally biased region" description="Polar residues" evidence="8">
    <location>
        <begin position="37"/>
        <end position="46"/>
    </location>
</feature>
<feature type="compositionally biased region" description="Polar residues" evidence="8">
    <location>
        <begin position="12"/>
        <end position="28"/>
    </location>
</feature>
<evidence type="ECO:0000313" key="11">
    <source>
        <dbReference type="Proteomes" id="UP001152747"/>
    </source>
</evidence>
<keyword evidence="7" id="KW-0175">Coiled coil</keyword>
<dbReference type="PANTHER" id="PTHR13415:SF2">
    <property type="entry name" value="INTEGRATOR COMPLEX SUBUNIT 12"/>
    <property type="match status" value="1"/>
</dbReference>
<evidence type="ECO:0000256" key="5">
    <source>
        <dbReference type="ARBA" id="ARBA00023242"/>
    </source>
</evidence>
<feature type="compositionally biased region" description="Basic and acidic residues" evidence="8">
    <location>
        <begin position="1063"/>
        <end position="1072"/>
    </location>
</feature>
<dbReference type="PROSITE" id="PS50016">
    <property type="entry name" value="ZF_PHD_2"/>
    <property type="match status" value="1"/>
</dbReference>
<dbReference type="InterPro" id="IPR028941">
    <property type="entry name" value="WHIM2_dom"/>
</dbReference>
<dbReference type="InterPro" id="IPR001965">
    <property type="entry name" value="Znf_PHD"/>
</dbReference>
<feature type="compositionally biased region" description="Basic and acidic residues" evidence="8">
    <location>
        <begin position="233"/>
        <end position="279"/>
    </location>
</feature>
<keyword evidence="4" id="KW-0862">Zinc</keyword>
<dbReference type="GO" id="GO:0008270">
    <property type="term" value="F:zinc ion binding"/>
    <property type="evidence" value="ECO:0007669"/>
    <property type="project" value="UniProtKB-KW"/>
</dbReference>
<dbReference type="InterPro" id="IPR019787">
    <property type="entry name" value="Znf_PHD-finger"/>
</dbReference>
<keyword evidence="5" id="KW-0539">Nucleus</keyword>
<feature type="compositionally biased region" description="Polar residues" evidence="8">
    <location>
        <begin position="298"/>
        <end position="312"/>
    </location>
</feature>
<dbReference type="GO" id="GO:0032039">
    <property type="term" value="C:integrator complex"/>
    <property type="evidence" value="ECO:0007669"/>
    <property type="project" value="TreeGrafter"/>
</dbReference>
<feature type="compositionally biased region" description="Acidic residues" evidence="8">
    <location>
        <begin position="197"/>
        <end position="206"/>
    </location>
</feature>
<evidence type="ECO:0000256" key="1">
    <source>
        <dbReference type="ARBA" id="ARBA00004123"/>
    </source>
</evidence>
<feature type="compositionally biased region" description="Polar residues" evidence="8">
    <location>
        <begin position="846"/>
        <end position="857"/>
    </location>
</feature>
<feature type="region of interest" description="Disordered" evidence="8">
    <location>
        <begin position="548"/>
        <end position="567"/>
    </location>
</feature>
<feature type="region of interest" description="Disordered" evidence="8">
    <location>
        <begin position="840"/>
        <end position="875"/>
    </location>
</feature>
<dbReference type="EMBL" id="CANHGI010000004">
    <property type="protein sequence ID" value="CAI5448058.1"/>
    <property type="molecule type" value="Genomic_DNA"/>
</dbReference>
<evidence type="ECO:0000256" key="3">
    <source>
        <dbReference type="ARBA" id="ARBA00022771"/>
    </source>
</evidence>
<keyword evidence="3 6" id="KW-0863">Zinc-finger</keyword>
<protein>
    <recommendedName>
        <fullName evidence="9">PHD-type domain-containing protein</fullName>
    </recommendedName>
</protein>
<keyword evidence="11" id="KW-1185">Reference proteome</keyword>
<feature type="region of interest" description="Disordered" evidence="8">
    <location>
        <begin position="1"/>
        <end position="61"/>
    </location>
</feature>
<sequence length="1233" mass="143040">MSSVERTFGSEIGNTMTASQTTEQSSEVSLVKKLENNTETEIQADTSMEKPAENGSSKPGSLMGKVLAVEVYSLIQQNHSSEEDLLDDLEDLLDDGFFIGEFVLNSGKEYEVKSKEKRGGMTLYTMTDGSKIGNRDLKRRKGINKDYLKGILEKDAKFDGKTWKVSDEVTQNYQLKQKLAPIFTTNTPKSAKKEEKEESSDEEEEDERPKIVFQGRVSVGAQPSKKALLNQQKKLEKEKEKAEKKKIAEEEKKKKIEEKKKEMEEKKKEKEAKNAETKKDKKTKNGNLDAFLKKSEDSSTSPGKSAPIFSQQKAAQRLANGIKKLEEAWNKRDQEAFTEACQWCEKQLSGIQVTKIENELWRYSVQKMVDKTKDQNGIKSLKGEKRQEFRTNVIDKRKELYKVMDPKIRAHFSEDWSQDDLIIAAGPAGKIAKLDIPKSSVPLETTEFTIDAMEITQFFVAMSNLIGFTHDVSIARFEQAIQSGSEGFKDCLYHMYESLILGFLMDSDYRKLAHANIRLAEFKCNENTISEMFRAFFIGEFELVPKKAKSGNAETNEEENQEPVEKEERMEIDMEQNTQQEIVTGHFSEEERQKVLSWLNTGMHLQNLTAPQHIELLQLCIRIMLQSDVIREYHQRDVVTEELTECKDKIKKLSEELEEKSKELAELPPAPENMEELSRTASRDAAVVEKKRERLERNIEELRDSIEQWQNKLTNERLNIQRCLRTFFIGEDRHFRRYYRLNFNSDSGLWIQDFGTTSYEKWAMQCTTLGMTNFENQSPEKLPEHIQENPTQEKWFKIIDEESLKQLETSLFEKGVRERNVKKYLQKNIDSINMSVRKYADKQRSASRSNSPEITQNGEEEEDEDEEEETEEPVQTVEKIEFSNGEFFTIKTSIQSLCQDLEESEIFMAGKTEEFDKKLENANSLKDIKEVLVDFVQSVNSRYILERIPMKEALQTKQFSCLFIPRFTDRIRESISTSALHLLLDFFDSRIDRKRTIKNQPCKYCKRKTGNAIKLMCQGCSMVIHSRCVRPKIANYLLDNTEYRSNWMCNPCNREKAARLKREAEKAEKEENAESDEDEDEEEVEEEEEEEEEENGRKKRKAKRKANEAIHEAMTETWKAFEAKSRNPQQQQQPPTKKKPIEPEIRELFESIEMSNPRLYKTLQKVNVHNGYGGKNVMSLSEIEEKLSTYSTKTIKKLRTDIIAFLNVARDEMEDSGSRKLDDVDELISKFDV</sequence>
<dbReference type="OrthoDB" id="5821632at2759"/>
<feature type="region of interest" description="Disordered" evidence="8">
    <location>
        <begin position="1063"/>
        <end position="1105"/>
    </location>
</feature>
<feature type="coiled-coil region" evidence="7">
    <location>
        <begin position="636"/>
        <end position="726"/>
    </location>
</feature>
<feature type="compositionally biased region" description="Acidic residues" evidence="8">
    <location>
        <begin position="1073"/>
        <end position="1094"/>
    </location>
</feature>
<dbReference type="Proteomes" id="UP001152747">
    <property type="component" value="Unassembled WGS sequence"/>
</dbReference>
<comment type="caution">
    <text evidence="10">The sequence shown here is derived from an EMBL/GenBank/DDBJ whole genome shotgun (WGS) entry which is preliminary data.</text>
</comment>
<dbReference type="PANTHER" id="PTHR13415">
    <property type="entry name" value="NUCLEAR FACTOR-RELATED"/>
    <property type="match status" value="1"/>
</dbReference>
<evidence type="ECO:0000313" key="10">
    <source>
        <dbReference type="EMBL" id="CAI5448058.1"/>
    </source>
</evidence>
<name>A0A9P1N1Z9_9PELO</name>
<evidence type="ECO:0000256" key="7">
    <source>
        <dbReference type="SAM" id="Coils"/>
    </source>
</evidence>
<evidence type="ECO:0000256" key="6">
    <source>
        <dbReference type="PROSITE-ProRule" id="PRU00146"/>
    </source>
</evidence>
<dbReference type="InterPro" id="IPR013083">
    <property type="entry name" value="Znf_RING/FYVE/PHD"/>
</dbReference>
<dbReference type="Gene3D" id="3.30.40.10">
    <property type="entry name" value="Zinc/RING finger domain, C3HC4 (zinc finger)"/>
    <property type="match status" value="1"/>
</dbReference>
<dbReference type="InterPro" id="IPR051776">
    <property type="entry name" value="Integrator_subunit_12"/>
</dbReference>
<comment type="subcellular location">
    <subcellularLocation>
        <location evidence="1">Nucleus</location>
    </subcellularLocation>
</comment>
<dbReference type="Pfam" id="PF15613">
    <property type="entry name" value="WSD"/>
    <property type="match status" value="1"/>
</dbReference>
<dbReference type="AlphaFoldDB" id="A0A9P1N1Z9"/>
<evidence type="ECO:0000256" key="8">
    <source>
        <dbReference type="SAM" id="MobiDB-lite"/>
    </source>
</evidence>
<reference evidence="10" key="1">
    <citation type="submission" date="2022-11" db="EMBL/GenBank/DDBJ databases">
        <authorList>
            <person name="Kikuchi T."/>
        </authorList>
    </citation>
    <scope>NUCLEOTIDE SEQUENCE</scope>
    <source>
        <strain evidence="10">PS1010</strain>
    </source>
</reference>
<keyword evidence="2" id="KW-0479">Metal-binding</keyword>
<feature type="region of interest" description="Disordered" evidence="8">
    <location>
        <begin position="1123"/>
        <end position="1142"/>
    </location>
</feature>
<dbReference type="SUPFAM" id="SSF57903">
    <property type="entry name" value="FYVE/PHD zinc finger"/>
    <property type="match status" value="1"/>
</dbReference>